<proteinExistence type="predicted"/>
<dbReference type="EMBL" id="JAFEKC020000013">
    <property type="protein sequence ID" value="KAK0511474.1"/>
    <property type="molecule type" value="Genomic_DNA"/>
</dbReference>
<dbReference type="GO" id="GO:0006078">
    <property type="term" value="P:(1-&gt;6)-beta-D-glucan biosynthetic process"/>
    <property type="evidence" value="ECO:0007669"/>
    <property type="project" value="InterPro"/>
</dbReference>
<evidence type="ECO:0000256" key="3">
    <source>
        <dbReference type="SAM" id="SignalP"/>
    </source>
</evidence>
<dbReference type="PANTHER" id="PTHR28154">
    <property type="entry name" value="CELL WALL SYNTHESIS PROTEIN KNH1-RELATED"/>
    <property type="match status" value="1"/>
</dbReference>
<accession>A0AA39R0R3</accession>
<organism evidence="6 7">
    <name type="scientific">Cladonia borealis</name>
    <dbReference type="NCBI Taxonomy" id="184061"/>
    <lineage>
        <taxon>Eukaryota</taxon>
        <taxon>Fungi</taxon>
        <taxon>Dikarya</taxon>
        <taxon>Ascomycota</taxon>
        <taxon>Pezizomycotina</taxon>
        <taxon>Lecanoromycetes</taxon>
        <taxon>OSLEUM clade</taxon>
        <taxon>Lecanoromycetidae</taxon>
        <taxon>Lecanorales</taxon>
        <taxon>Lecanorineae</taxon>
        <taxon>Cladoniaceae</taxon>
        <taxon>Cladonia</taxon>
    </lineage>
</organism>
<evidence type="ECO:0000259" key="5">
    <source>
        <dbReference type="Pfam" id="PF10342"/>
    </source>
</evidence>
<feature type="signal peptide" evidence="3">
    <location>
        <begin position="1"/>
        <end position="18"/>
    </location>
</feature>
<evidence type="ECO:0000259" key="4">
    <source>
        <dbReference type="Pfam" id="PF05390"/>
    </source>
</evidence>
<dbReference type="PANTHER" id="PTHR28154:SF1">
    <property type="entry name" value="CELL WALL SYNTHESIS PROTEIN KNH1-RELATED"/>
    <property type="match status" value="1"/>
</dbReference>
<protein>
    <submittedName>
        <fullName evidence="6">Uncharacterized protein</fullName>
    </submittedName>
</protein>
<dbReference type="InterPro" id="IPR018466">
    <property type="entry name" value="Kre9/Knh1-like_N"/>
</dbReference>
<sequence>MLFRLLLLLAAVAPYTLADVEFTSPAAGATVTGGSTLDIKWKDSGTAPPISSFSTYQLFLCAGGNDAGSFLPLIPLSTNGEYSAGNTAAGTVQVGIGAPTKNAYFLKMISVAPGGTVINYSNRFSLSGMTGTFPAAVQQGLAGLTGTDGPPTENNIASNPDAGAATGAGGPYAVTYTAQTGLTKYAPMQGKPGTKITAKSPTPQYPTSSVHFAVTFLPTPSQVTTMTLSATYSTSSIENTAAPAPPPQNDMQKYLARWRD</sequence>
<feature type="chain" id="PRO_5041426017" evidence="3">
    <location>
        <begin position="19"/>
        <end position="260"/>
    </location>
</feature>
<reference evidence="6" key="1">
    <citation type="submission" date="2023-03" db="EMBL/GenBank/DDBJ databases">
        <title>Complete genome of Cladonia borealis.</title>
        <authorList>
            <person name="Park H."/>
        </authorList>
    </citation>
    <scope>NUCLEOTIDE SEQUENCE</scope>
    <source>
        <strain evidence="6">ANT050790</strain>
    </source>
</reference>
<evidence type="ECO:0000313" key="6">
    <source>
        <dbReference type="EMBL" id="KAK0511474.1"/>
    </source>
</evidence>
<feature type="domain" description="Yeast cell wall synthesis Kre9/Knh1 C-terminal" evidence="4">
    <location>
        <begin position="172"/>
        <end position="256"/>
    </location>
</feature>
<comment type="caution">
    <text evidence="6">The sequence shown here is derived from an EMBL/GenBank/DDBJ whole genome shotgun (WGS) entry which is preliminary data.</text>
</comment>
<dbReference type="InterPro" id="IPR008659">
    <property type="entry name" value="Kre9/Knh1_C"/>
</dbReference>
<dbReference type="Pfam" id="PF10342">
    <property type="entry name" value="Kre9_KNH"/>
    <property type="match status" value="1"/>
</dbReference>
<feature type="domain" description="Yeast cell wall synthesis Kre9/Knh1-like N-terminal" evidence="5">
    <location>
        <begin position="24"/>
        <end position="126"/>
    </location>
</feature>
<dbReference type="GO" id="GO:0031505">
    <property type="term" value="P:fungal-type cell wall organization"/>
    <property type="evidence" value="ECO:0007669"/>
    <property type="project" value="TreeGrafter"/>
</dbReference>
<dbReference type="GO" id="GO:0005576">
    <property type="term" value="C:extracellular region"/>
    <property type="evidence" value="ECO:0007669"/>
    <property type="project" value="TreeGrafter"/>
</dbReference>
<evidence type="ECO:0000256" key="1">
    <source>
        <dbReference type="ARBA" id="ARBA00022729"/>
    </source>
</evidence>
<dbReference type="Pfam" id="PF05390">
    <property type="entry name" value="Kre9_KNH1_C"/>
    <property type="match status" value="1"/>
</dbReference>
<evidence type="ECO:0000313" key="7">
    <source>
        <dbReference type="Proteomes" id="UP001166286"/>
    </source>
</evidence>
<gene>
    <name evidence="6" type="ORF">JMJ35_006047</name>
</gene>
<keyword evidence="7" id="KW-1185">Reference proteome</keyword>
<evidence type="ECO:0000256" key="2">
    <source>
        <dbReference type="SAM" id="MobiDB-lite"/>
    </source>
</evidence>
<dbReference type="Proteomes" id="UP001166286">
    <property type="component" value="Unassembled WGS sequence"/>
</dbReference>
<dbReference type="GO" id="GO:0042546">
    <property type="term" value="P:cell wall biogenesis"/>
    <property type="evidence" value="ECO:0007669"/>
    <property type="project" value="InterPro"/>
</dbReference>
<dbReference type="InterPro" id="IPR045328">
    <property type="entry name" value="Kre9/Knh1"/>
</dbReference>
<feature type="region of interest" description="Disordered" evidence="2">
    <location>
        <begin position="143"/>
        <end position="163"/>
    </location>
</feature>
<dbReference type="AlphaFoldDB" id="A0AA39R0R3"/>
<keyword evidence="1 3" id="KW-0732">Signal</keyword>
<name>A0AA39R0R3_9LECA</name>